<dbReference type="InterPro" id="IPR044563">
    <property type="entry name" value="Sgt1-like"/>
</dbReference>
<dbReference type="PROSITE" id="PS51048">
    <property type="entry name" value="SGS"/>
    <property type="match status" value="1"/>
</dbReference>
<accession>A0A0F7ZJK7</accession>
<dbReference type="GO" id="GO:0051087">
    <property type="term" value="F:protein-folding chaperone binding"/>
    <property type="evidence" value="ECO:0007669"/>
    <property type="project" value="InterPro"/>
</dbReference>
<feature type="domain" description="CS" evidence="4">
    <location>
        <begin position="238"/>
        <end position="328"/>
    </location>
</feature>
<evidence type="ECO:0008006" key="7">
    <source>
        <dbReference type="Google" id="ProtNLM"/>
    </source>
</evidence>
<gene>
    <name evidence="5" type="ORF">HIM_06097</name>
</gene>
<dbReference type="SUPFAM" id="SSF48452">
    <property type="entry name" value="TPR-like"/>
    <property type="match status" value="1"/>
</dbReference>
<dbReference type="SUPFAM" id="SSF49764">
    <property type="entry name" value="HSP20-like chaperones"/>
    <property type="match status" value="1"/>
</dbReference>
<dbReference type="CDD" id="cd06466">
    <property type="entry name" value="p23_CS_SGT1_like"/>
    <property type="match status" value="1"/>
</dbReference>
<evidence type="ECO:0000259" key="3">
    <source>
        <dbReference type="PROSITE" id="PS51048"/>
    </source>
</evidence>
<proteinExistence type="inferred from homology"/>
<dbReference type="OrthoDB" id="1898560at2759"/>
<dbReference type="InterPro" id="IPR008978">
    <property type="entry name" value="HSP20-like_chaperone"/>
</dbReference>
<dbReference type="InterPro" id="IPR007699">
    <property type="entry name" value="SGS_dom"/>
</dbReference>
<dbReference type="Proteomes" id="UP000054481">
    <property type="component" value="Unassembled WGS sequence"/>
</dbReference>
<name>A0A0F7ZJK7_9HYPO</name>
<keyword evidence="6" id="KW-1185">Reference proteome</keyword>
<reference evidence="5 6" key="1">
    <citation type="journal article" date="2014" name="Genome Biol. Evol.">
        <title>Comparative genomics and transcriptomics analyses reveal divergent lifestyle features of nematode endoparasitic fungus Hirsutella minnesotensis.</title>
        <authorList>
            <person name="Lai Y."/>
            <person name="Liu K."/>
            <person name="Zhang X."/>
            <person name="Zhang X."/>
            <person name="Li K."/>
            <person name="Wang N."/>
            <person name="Shu C."/>
            <person name="Wu Y."/>
            <person name="Wang C."/>
            <person name="Bushley K.E."/>
            <person name="Xiang M."/>
            <person name="Liu X."/>
        </authorList>
    </citation>
    <scope>NUCLEOTIDE SEQUENCE [LARGE SCALE GENOMIC DNA]</scope>
    <source>
        <strain evidence="5 6">3608</strain>
    </source>
</reference>
<evidence type="ECO:0000313" key="5">
    <source>
        <dbReference type="EMBL" id="KJZ74501.1"/>
    </source>
</evidence>
<feature type="region of interest" description="Disordered" evidence="2">
    <location>
        <begin position="363"/>
        <end position="467"/>
    </location>
</feature>
<dbReference type="Pfam" id="PF04969">
    <property type="entry name" value="CS"/>
    <property type="match status" value="1"/>
</dbReference>
<feature type="compositionally biased region" description="Basic and acidic residues" evidence="2">
    <location>
        <begin position="451"/>
        <end position="460"/>
    </location>
</feature>
<comment type="similarity">
    <text evidence="1">Belongs to the SGT1 family.</text>
</comment>
<feature type="region of interest" description="Disordered" evidence="2">
    <location>
        <begin position="496"/>
        <end position="529"/>
    </location>
</feature>
<feature type="region of interest" description="Disordered" evidence="2">
    <location>
        <begin position="185"/>
        <end position="229"/>
    </location>
</feature>
<dbReference type="Gene3D" id="1.25.40.10">
    <property type="entry name" value="Tetratricopeptide repeat domain"/>
    <property type="match status" value="1"/>
</dbReference>
<dbReference type="Pfam" id="PF05002">
    <property type="entry name" value="SGS"/>
    <property type="match status" value="1"/>
</dbReference>
<sequence>MSHLKLAEAGLKAVEARNWNEALAKLSDALRFSHSPAWLMGRSKALIGLERFDEALDDANLAWHMAYDRGNRDLLITANYRRAVAYYRLGQYANADCCCIYAMRLVKGFSVIEQEDPKLKHLDSDGLWTQTYQDALKEAQNGMYHDGFQDAETHQDRIDAFLDSKRDKAPEWQLASNLRIQALRSMEKLPSDDEARKATVQVKPERKQLAHPEPSGAPKPTQDPKAVDNKSMAHPFDLVRPNVQHYQTSTVVSVCIFTKDVDKEQLKVEFTPTTVRLNPIRYPTGAQEELDFCLWGEIDPEASKFLVTKSKVELTLQKKTPGRWQALEKPDGDADERKIQETEAMECMLAPPSKIPEESLTLQQRRQPLQTAKDSCPKLDPDYSQMLPELAIDKPGGLSTQEVPHHPTDPSTGNVPAGPSRHSPEESPSATNALSVKAAPGPSYPTSSRSGPKDWDKIGAELDEEDDSAGDVNVFFKSLYKNATADQRRAMMKSFTESNGTSLSTDWNDVRGRKVETMPPEGVEAKKWE</sequence>
<protein>
    <recommendedName>
        <fullName evidence="7">CS domain-containing protein</fullName>
    </recommendedName>
</protein>
<dbReference type="PROSITE" id="PS51203">
    <property type="entry name" value="CS"/>
    <property type="match status" value="1"/>
</dbReference>
<feature type="domain" description="SGS" evidence="3">
    <location>
        <begin position="443"/>
        <end position="529"/>
    </location>
</feature>
<evidence type="ECO:0000256" key="1">
    <source>
        <dbReference type="ARBA" id="ARBA00008509"/>
    </source>
</evidence>
<feature type="compositionally biased region" description="Basic and acidic residues" evidence="2">
    <location>
        <begin position="185"/>
        <end position="210"/>
    </location>
</feature>
<evidence type="ECO:0000313" key="6">
    <source>
        <dbReference type="Proteomes" id="UP000054481"/>
    </source>
</evidence>
<dbReference type="EMBL" id="KQ030525">
    <property type="protein sequence ID" value="KJZ74501.1"/>
    <property type="molecule type" value="Genomic_DNA"/>
</dbReference>
<evidence type="ECO:0000259" key="4">
    <source>
        <dbReference type="PROSITE" id="PS51203"/>
    </source>
</evidence>
<organism evidence="5 6">
    <name type="scientific">Hirsutella minnesotensis 3608</name>
    <dbReference type="NCBI Taxonomy" id="1043627"/>
    <lineage>
        <taxon>Eukaryota</taxon>
        <taxon>Fungi</taxon>
        <taxon>Dikarya</taxon>
        <taxon>Ascomycota</taxon>
        <taxon>Pezizomycotina</taxon>
        <taxon>Sordariomycetes</taxon>
        <taxon>Hypocreomycetidae</taxon>
        <taxon>Hypocreales</taxon>
        <taxon>Ophiocordycipitaceae</taxon>
        <taxon>Hirsutella</taxon>
    </lineage>
</organism>
<dbReference type="AlphaFoldDB" id="A0A0F7ZJK7"/>
<dbReference type="InterPro" id="IPR011990">
    <property type="entry name" value="TPR-like_helical_dom_sf"/>
</dbReference>
<evidence type="ECO:0000256" key="2">
    <source>
        <dbReference type="SAM" id="MobiDB-lite"/>
    </source>
</evidence>
<dbReference type="Gene3D" id="2.60.40.790">
    <property type="match status" value="1"/>
</dbReference>
<dbReference type="InterPro" id="IPR007052">
    <property type="entry name" value="CS_dom"/>
</dbReference>
<dbReference type="PANTHER" id="PTHR45862">
    <property type="entry name" value="PROTEIN SGT1 HOMOLOG"/>
    <property type="match status" value="1"/>
</dbReference>
<feature type="compositionally biased region" description="Polar residues" evidence="2">
    <location>
        <begin position="496"/>
        <end position="507"/>
    </location>
</feature>